<feature type="compositionally biased region" description="Pro residues" evidence="11">
    <location>
        <begin position="418"/>
        <end position="431"/>
    </location>
</feature>
<keyword evidence="15" id="KW-1185">Reference proteome</keyword>
<evidence type="ECO:0000313" key="14">
    <source>
        <dbReference type="Ensembl" id="ENSEEEP00000060411.1"/>
    </source>
</evidence>
<comment type="similarity">
    <text evidence="2">Belongs to the G-protein coupled receptor 3 family. GABA-B receptor subfamily.</text>
</comment>
<evidence type="ECO:0000256" key="11">
    <source>
        <dbReference type="SAM" id="MobiDB-lite"/>
    </source>
</evidence>
<dbReference type="InterPro" id="IPR002455">
    <property type="entry name" value="GPCR3_GABA-B"/>
</dbReference>
<evidence type="ECO:0000256" key="2">
    <source>
        <dbReference type="ARBA" id="ARBA00008991"/>
    </source>
</evidence>
<sequence length="770" mass="84120">MENRPNCSADCESASCFIQPAVNSQQSGDILLRLCTLSTVMTYTHTLSRSLSPVLCAVVWTLLSCGILLAFLFLIFTIRYKNNRIVKMSSPNLNMLTLVGSVFTYTSGFLFAIEDRSPIQGVRVWMLCVGSSLVFGPILGKTWRLYRVFTQRVPDKRVIIRDIQLMFMVALLIMVDVVLLSAWGLTDPAECSRSVSAVVKVLHWFTMDSCSSHYTDLWVTLLSVVKGSVLLYGTYLAGLTSNVSLPPVNQTLPIVAAVCLTTASTAVAVPISRYLYAWPNLVYGVVSGAIFICTTVINCLLFVPQLSQWKQFEEEVNPHSSQMAKYFNSPGKSLRSIYSEDEIFYLLGEHDSMKRLISEKNAVIDSLQEQVNSAKDKLLKLMSVSHLQAEGEMSTSRPPEPPPSPLPVRSVVSTPPAALSPPPYMLPPSLPDPSSSLPVSASVGLGSSSVGDILLHSSVNLNKLEGSTRPSPAWSSPSQGYIASSAVDSIVPSVVTGVGCHGYVSSEQLQEILQDLSVDAVRNSLRSPNGVRKTFNPVHDDLSSLITFSPLAPLSPLSPQSHLQFCFPSISPYMMRKRRPPFHSSRTGSPPYYYPGSAPPGCRRASAPSSQERLRECDSKKAQFVTANSSQCRDSQSGDEEGSKSEGARHDSNAPSQSGRRASRRTRQETSSKRRPISPLAGHVNRGGSAMSMVGTGAADLYGYSDSESSSSEDYSYYHRPYCEACLHHPYASNSESSSTSETSDSEYMELYHSSHPVVNFKDDLKPTLV</sequence>
<evidence type="ECO:0000256" key="5">
    <source>
        <dbReference type="ARBA" id="ARBA00023040"/>
    </source>
</evidence>
<evidence type="ECO:0000256" key="10">
    <source>
        <dbReference type="SAM" id="Coils"/>
    </source>
</evidence>
<feature type="compositionally biased region" description="Basic and acidic residues" evidence="11">
    <location>
        <begin position="641"/>
        <end position="652"/>
    </location>
</feature>
<evidence type="ECO:0000256" key="8">
    <source>
        <dbReference type="ARBA" id="ARBA00023180"/>
    </source>
</evidence>
<dbReference type="InterPro" id="IPR017978">
    <property type="entry name" value="GPCR_3_C"/>
</dbReference>
<dbReference type="PROSITE" id="PS50259">
    <property type="entry name" value="G_PROTEIN_RECEP_F3_4"/>
    <property type="match status" value="1"/>
</dbReference>
<comment type="subcellular location">
    <subcellularLocation>
        <location evidence="1">Membrane</location>
        <topology evidence="1">Multi-pass membrane protein</topology>
    </subcellularLocation>
</comment>
<reference evidence="14" key="3">
    <citation type="submission" date="2025-09" db="UniProtKB">
        <authorList>
            <consortium name="Ensembl"/>
        </authorList>
    </citation>
    <scope>IDENTIFICATION</scope>
</reference>
<feature type="transmembrane region" description="Helical" evidence="12">
    <location>
        <begin position="92"/>
        <end position="112"/>
    </location>
</feature>
<dbReference type="PRINTS" id="PR01176">
    <property type="entry name" value="GABABRECEPTR"/>
</dbReference>
<feature type="region of interest" description="Disordered" evidence="11">
    <location>
        <begin position="389"/>
        <end position="441"/>
    </location>
</feature>
<feature type="transmembrane region" description="Helical" evidence="12">
    <location>
        <begin position="57"/>
        <end position="80"/>
    </location>
</feature>
<keyword evidence="8" id="KW-0325">Glycoprotein</keyword>
<dbReference type="GO" id="GO:0007214">
    <property type="term" value="P:gamma-aminobutyric acid signaling pathway"/>
    <property type="evidence" value="ECO:0007669"/>
    <property type="project" value="TreeGrafter"/>
</dbReference>
<dbReference type="Proteomes" id="UP000314983">
    <property type="component" value="Chromosome 2"/>
</dbReference>
<keyword evidence="3 12" id="KW-0812">Transmembrane</keyword>
<evidence type="ECO:0000256" key="6">
    <source>
        <dbReference type="ARBA" id="ARBA00023136"/>
    </source>
</evidence>
<evidence type="ECO:0000256" key="3">
    <source>
        <dbReference type="ARBA" id="ARBA00022692"/>
    </source>
</evidence>
<keyword evidence="10" id="KW-0175">Coiled coil</keyword>
<dbReference type="PANTHER" id="PTHR10519:SF20">
    <property type="entry name" value="G-PROTEIN COUPLED RECEPTOR 156-RELATED"/>
    <property type="match status" value="1"/>
</dbReference>
<dbReference type="PRINTS" id="PR00248">
    <property type="entry name" value="GPCRMGR"/>
</dbReference>
<feature type="transmembrane region" description="Helical" evidence="12">
    <location>
        <begin position="251"/>
        <end position="275"/>
    </location>
</feature>
<feature type="compositionally biased region" description="Basic and acidic residues" evidence="11">
    <location>
        <begin position="612"/>
        <end position="621"/>
    </location>
</feature>
<feature type="compositionally biased region" description="Low complexity" evidence="11">
    <location>
        <begin position="588"/>
        <end position="601"/>
    </location>
</feature>
<feature type="transmembrane region" description="Helical" evidence="12">
    <location>
        <begin position="165"/>
        <end position="185"/>
    </location>
</feature>
<keyword evidence="7" id="KW-0675">Receptor</keyword>
<name>A0AAY5ETX1_ELEEL</name>
<feature type="compositionally biased region" description="Polar residues" evidence="11">
    <location>
        <begin position="625"/>
        <end position="635"/>
    </location>
</feature>
<feature type="transmembrane region" description="Helical" evidence="12">
    <location>
        <begin position="124"/>
        <end position="144"/>
    </location>
</feature>
<protein>
    <recommendedName>
        <fullName evidence="13">G-protein coupled receptors family 3 profile domain-containing protein</fullName>
    </recommendedName>
</protein>
<feature type="region of interest" description="Disordered" evidence="11">
    <location>
        <begin position="578"/>
        <end position="694"/>
    </location>
</feature>
<feature type="compositionally biased region" description="Low complexity" evidence="11">
    <location>
        <begin position="407"/>
        <end position="417"/>
    </location>
</feature>
<organism evidence="14 15">
    <name type="scientific">Electrophorus electricus</name>
    <name type="common">Electric eel</name>
    <name type="synonym">Gymnotus electricus</name>
    <dbReference type="NCBI Taxonomy" id="8005"/>
    <lineage>
        <taxon>Eukaryota</taxon>
        <taxon>Metazoa</taxon>
        <taxon>Chordata</taxon>
        <taxon>Craniata</taxon>
        <taxon>Vertebrata</taxon>
        <taxon>Euteleostomi</taxon>
        <taxon>Actinopterygii</taxon>
        <taxon>Neopterygii</taxon>
        <taxon>Teleostei</taxon>
        <taxon>Ostariophysi</taxon>
        <taxon>Gymnotiformes</taxon>
        <taxon>Gymnotoidei</taxon>
        <taxon>Gymnotidae</taxon>
        <taxon>Electrophorus</taxon>
    </lineage>
</organism>
<keyword evidence="4 12" id="KW-1133">Transmembrane helix</keyword>
<dbReference type="GeneTree" id="ENSGT00940000159755"/>
<keyword evidence="9" id="KW-0807">Transducer</keyword>
<keyword evidence="6 12" id="KW-0472">Membrane</keyword>
<dbReference type="InterPro" id="IPR000337">
    <property type="entry name" value="GPCR_3"/>
</dbReference>
<feature type="transmembrane region" description="Helical" evidence="12">
    <location>
        <begin position="281"/>
        <end position="303"/>
    </location>
</feature>
<evidence type="ECO:0000259" key="13">
    <source>
        <dbReference type="PROSITE" id="PS50259"/>
    </source>
</evidence>
<dbReference type="Pfam" id="PF00003">
    <property type="entry name" value="7tm_3"/>
    <property type="match status" value="1"/>
</dbReference>
<evidence type="ECO:0000256" key="9">
    <source>
        <dbReference type="ARBA" id="ARBA00023224"/>
    </source>
</evidence>
<evidence type="ECO:0000313" key="15">
    <source>
        <dbReference type="Proteomes" id="UP000314983"/>
    </source>
</evidence>
<evidence type="ECO:0000256" key="4">
    <source>
        <dbReference type="ARBA" id="ARBA00022989"/>
    </source>
</evidence>
<keyword evidence="5" id="KW-0297">G-protein coupled receptor</keyword>
<dbReference type="AlphaFoldDB" id="A0AAY5ETX1"/>
<proteinExistence type="inferred from homology"/>
<dbReference type="Ensembl" id="ENSEEET00000057206.1">
    <property type="protein sequence ID" value="ENSEEEP00000060411.1"/>
    <property type="gene ID" value="ENSEEEG00000019446.2"/>
</dbReference>
<feature type="transmembrane region" description="Helical" evidence="12">
    <location>
        <begin position="217"/>
        <end position="239"/>
    </location>
</feature>
<accession>A0AAY5ETX1</accession>
<evidence type="ECO:0000256" key="1">
    <source>
        <dbReference type="ARBA" id="ARBA00004141"/>
    </source>
</evidence>
<dbReference type="GO" id="GO:0038039">
    <property type="term" value="C:G protein-coupled receptor heterodimeric complex"/>
    <property type="evidence" value="ECO:0007669"/>
    <property type="project" value="TreeGrafter"/>
</dbReference>
<dbReference type="PANTHER" id="PTHR10519">
    <property type="entry name" value="GABA-B RECEPTOR"/>
    <property type="match status" value="1"/>
</dbReference>
<feature type="compositionally biased region" description="Low complexity" evidence="11">
    <location>
        <begin position="432"/>
        <end position="441"/>
    </location>
</feature>
<reference evidence="14" key="2">
    <citation type="submission" date="2025-08" db="UniProtKB">
        <authorList>
            <consortium name="Ensembl"/>
        </authorList>
    </citation>
    <scope>IDENTIFICATION</scope>
</reference>
<dbReference type="GO" id="GO:0004965">
    <property type="term" value="F:G protein-coupled GABA receptor activity"/>
    <property type="evidence" value="ECO:0007669"/>
    <property type="project" value="InterPro"/>
</dbReference>
<evidence type="ECO:0000256" key="7">
    <source>
        <dbReference type="ARBA" id="ARBA00023170"/>
    </source>
</evidence>
<gene>
    <name evidence="14" type="primary">GPR156</name>
</gene>
<feature type="coiled-coil region" evidence="10">
    <location>
        <begin position="350"/>
        <end position="384"/>
    </location>
</feature>
<feature type="domain" description="G-protein coupled receptors family 3 profile" evidence="13">
    <location>
        <begin position="55"/>
        <end position="306"/>
    </location>
</feature>
<evidence type="ECO:0000256" key="12">
    <source>
        <dbReference type="SAM" id="Phobius"/>
    </source>
</evidence>
<reference evidence="14 15" key="1">
    <citation type="submission" date="2020-05" db="EMBL/GenBank/DDBJ databases">
        <title>Electrophorus electricus (electric eel) genome, fEleEle1, primary haplotype.</title>
        <authorList>
            <person name="Myers G."/>
            <person name="Meyer A."/>
            <person name="Fedrigo O."/>
            <person name="Formenti G."/>
            <person name="Rhie A."/>
            <person name="Tracey A."/>
            <person name="Sims Y."/>
            <person name="Jarvis E.D."/>
        </authorList>
    </citation>
    <scope>NUCLEOTIDE SEQUENCE [LARGE SCALE GENOMIC DNA]</scope>
</reference>